<proteinExistence type="inferred from homology"/>
<protein>
    <recommendedName>
        <fullName evidence="6">Protein AAR2 homolog</fullName>
    </recommendedName>
</protein>
<evidence type="ECO:0000256" key="1">
    <source>
        <dbReference type="ARBA" id="ARBA00006281"/>
    </source>
</evidence>
<dbReference type="AlphaFoldDB" id="A0A7S0XDS7"/>
<dbReference type="InterPro" id="IPR033648">
    <property type="entry name" value="AAR2_C"/>
</dbReference>
<comment type="similarity">
    <text evidence="1">Belongs to the AAR2 family.</text>
</comment>
<dbReference type="PANTHER" id="PTHR12689:SF4">
    <property type="entry name" value="PROTEIN AAR2 HOMOLOG"/>
    <property type="match status" value="1"/>
</dbReference>
<name>A0A7S0XDS7_9CHLO</name>
<dbReference type="Gene3D" id="2.60.34.20">
    <property type="match status" value="1"/>
</dbReference>
<sequence length="468" mass="49195">MACSAGAGAALPSPYDAMSPEEASARAEQGGTLLCLDVPGGTEFGVDCTIWSVGPKFQGVKMVPPGLHLSLAGGAGNDATRIAEFLWIAPSEVVVRKWDPVNEAFAPGCGMGEEEAERYKAGVARHDFDATTGPYPLESHQKWRRLSGHITEATLEGCGIPAGTRVVPGDPDAALDGKGKKHDGSDGADAAAAVVPFFPGIARAPVFSSIAQRAPRGMSPADVTRLHHDTGARLAYALGLFRGDWRALLGEVQVAFVLFLLIGSMAALEHWKSVVNMLCANAGEMHAHLELYKAFLATLTHQLECASSDFFTDEISADNFLRPALVKLVQEARPMAEQKTADTGGSGGLLVEEVTRRLKGIQRFVHRRFGVSLAEDDTGGGGTCDGATEMSDEAAGSNHLSCAEEGEDEPVVVELSEGTYMRMDFTDNGDVAAQTELVSVAGVAAAESAGDKDSAGAAASERMGWMME</sequence>
<dbReference type="InterPro" id="IPR033647">
    <property type="entry name" value="Aar2_N"/>
</dbReference>
<dbReference type="EMBL" id="HBFC01028885">
    <property type="protein sequence ID" value="CAD8716351.1"/>
    <property type="molecule type" value="Transcribed_RNA"/>
</dbReference>
<reference evidence="5" key="1">
    <citation type="submission" date="2021-01" db="EMBL/GenBank/DDBJ databases">
        <authorList>
            <person name="Corre E."/>
            <person name="Pelletier E."/>
            <person name="Niang G."/>
            <person name="Scheremetjew M."/>
            <person name="Finn R."/>
            <person name="Kale V."/>
            <person name="Holt S."/>
            <person name="Cochrane G."/>
            <person name="Meng A."/>
            <person name="Brown T."/>
            <person name="Cohen L."/>
        </authorList>
    </citation>
    <scope>NUCLEOTIDE SEQUENCE</scope>
    <source>
        <strain evidence="5">SL-175</strain>
    </source>
</reference>
<feature type="domain" description="AAR2 N-terminal" evidence="4">
    <location>
        <begin position="29"/>
        <end position="157"/>
    </location>
</feature>
<dbReference type="Pfam" id="PF20981">
    <property type="entry name" value="AAR2_1st"/>
    <property type="match status" value="1"/>
</dbReference>
<accession>A0A7S0XDS7</accession>
<dbReference type="InterPro" id="IPR007946">
    <property type="entry name" value="AAR2"/>
</dbReference>
<dbReference type="Pfam" id="PF05282">
    <property type="entry name" value="AAR2"/>
    <property type="match status" value="1"/>
</dbReference>
<evidence type="ECO:0000259" key="3">
    <source>
        <dbReference type="Pfam" id="PF05282"/>
    </source>
</evidence>
<dbReference type="InterPro" id="IPR038516">
    <property type="entry name" value="AAR2_N_sf"/>
</dbReference>
<feature type="region of interest" description="Disordered" evidence="2">
    <location>
        <begin position="448"/>
        <end position="468"/>
    </location>
</feature>
<dbReference type="CDD" id="cd13777">
    <property type="entry name" value="Aar2_N"/>
    <property type="match status" value="1"/>
</dbReference>
<evidence type="ECO:0000256" key="2">
    <source>
        <dbReference type="SAM" id="MobiDB-lite"/>
    </source>
</evidence>
<evidence type="ECO:0000259" key="4">
    <source>
        <dbReference type="Pfam" id="PF20981"/>
    </source>
</evidence>
<feature type="region of interest" description="Disordered" evidence="2">
    <location>
        <begin position="1"/>
        <end position="23"/>
    </location>
</feature>
<feature type="domain" description="AAR2 C-terminal" evidence="3">
    <location>
        <begin position="207"/>
        <end position="373"/>
    </location>
</feature>
<dbReference type="InterPro" id="IPR038514">
    <property type="entry name" value="AAR2_C_sf"/>
</dbReference>
<dbReference type="GO" id="GO:0000244">
    <property type="term" value="P:spliceosomal tri-snRNP complex assembly"/>
    <property type="evidence" value="ECO:0007669"/>
    <property type="project" value="TreeGrafter"/>
</dbReference>
<evidence type="ECO:0000313" key="5">
    <source>
        <dbReference type="EMBL" id="CAD8716351.1"/>
    </source>
</evidence>
<evidence type="ECO:0008006" key="6">
    <source>
        <dbReference type="Google" id="ProtNLM"/>
    </source>
</evidence>
<dbReference type="PANTHER" id="PTHR12689">
    <property type="entry name" value="A1 CISTRON SPLICING FACTOR AAR2-RELATED"/>
    <property type="match status" value="1"/>
</dbReference>
<dbReference type="CDD" id="cd13778">
    <property type="entry name" value="Aar2_C"/>
    <property type="match status" value="1"/>
</dbReference>
<gene>
    <name evidence="5" type="ORF">MANT1106_LOCUS17239</name>
</gene>
<organism evidence="5">
    <name type="scientific">Mantoniella antarctica</name>
    <dbReference type="NCBI Taxonomy" id="81844"/>
    <lineage>
        <taxon>Eukaryota</taxon>
        <taxon>Viridiplantae</taxon>
        <taxon>Chlorophyta</taxon>
        <taxon>Mamiellophyceae</taxon>
        <taxon>Mamiellales</taxon>
        <taxon>Mamiellaceae</taxon>
        <taxon>Mantoniella</taxon>
    </lineage>
</organism>
<dbReference type="Gene3D" id="1.25.40.550">
    <property type="entry name" value="Aar2, C-terminal domain-like"/>
    <property type="match status" value="1"/>
</dbReference>